<dbReference type="AlphaFoldDB" id="A0A7X6M2B6"/>
<evidence type="ECO:0000313" key="2">
    <source>
        <dbReference type="EMBL" id="NKY88993.1"/>
    </source>
</evidence>
<keyword evidence="3" id="KW-1185">Reference proteome</keyword>
<evidence type="ECO:0000313" key="3">
    <source>
        <dbReference type="Proteomes" id="UP000523447"/>
    </source>
</evidence>
<keyword evidence="1" id="KW-0812">Transmembrane</keyword>
<feature type="transmembrane region" description="Helical" evidence="1">
    <location>
        <begin position="55"/>
        <end position="74"/>
    </location>
</feature>
<protein>
    <submittedName>
        <fullName evidence="2">Uncharacterized protein</fullName>
    </submittedName>
</protein>
<dbReference type="Proteomes" id="UP000523447">
    <property type="component" value="Unassembled WGS sequence"/>
</dbReference>
<feature type="transmembrane region" description="Helical" evidence="1">
    <location>
        <begin position="94"/>
        <end position="115"/>
    </location>
</feature>
<accession>A0A7X6M2B6</accession>
<keyword evidence="1" id="KW-0472">Membrane</keyword>
<gene>
    <name evidence="2" type="ORF">HGA07_25695</name>
</gene>
<evidence type="ECO:0000256" key="1">
    <source>
        <dbReference type="SAM" id="Phobius"/>
    </source>
</evidence>
<proteinExistence type="predicted"/>
<reference evidence="2 3" key="1">
    <citation type="submission" date="2020-04" db="EMBL/GenBank/DDBJ databases">
        <title>MicrobeNet Type strains.</title>
        <authorList>
            <person name="Nicholson A.C."/>
        </authorList>
    </citation>
    <scope>NUCLEOTIDE SEQUENCE [LARGE SCALE GENOMIC DNA]</scope>
    <source>
        <strain evidence="2 3">DSM 44445</strain>
    </source>
</reference>
<sequence length="123" mass="13452">MSGFVRATIAFPTVLFTLGLIAVLFYWLGVLLGRIEPNLTGPRNESFAADKFSDIPPAIVFTSLAAQGWFWSLLGATLYEGGDHGGFQEFCTRVFIAVIALCLAYVGTLAVAFAFRRIRAARR</sequence>
<organism evidence="2 3">
    <name type="scientific">Nocardia veterana</name>
    <dbReference type="NCBI Taxonomy" id="132249"/>
    <lineage>
        <taxon>Bacteria</taxon>
        <taxon>Bacillati</taxon>
        <taxon>Actinomycetota</taxon>
        <taxon>Actinomycetes</taxon>
        <taxon>Mycobacteriales</taxon>
        <taxon>Nocardiaceae</taxon>
        <taxon>Nocardia</taxon>
    </lineage>
</organism>
<comment type="caution">
    <text evidence="2">The sequence shown here is derived from an EMBL/GenBank/DDBJ whole genome shotgun (WGS) entry which is preliminary data.</text>
</comment>
<dbReference type="RefSeq" id="WP_157171565.1">
    <property type="nucleotide sequence ID" value="NZ_CAWPHS010000032.1"/>
</dbReference>
<keyword evidence="1" id="KW-1133">Transmembrane helix</keyword>
<name>A0A7X6M2B6_9NOCA</name>
<feature type="transmembrane region" description="Helical" evidence="1">
    <location>
        <begin position="14"/>
        <end position="35"/>
    </location>
</feature>
<dbReference type="EMBL" id="JAAXPE010000038">
    <property type="protein sequence ID" value="NKY88993.1"/>
    <property type="molecule type" value="Genomic_DNA"/>
</dbReference>